<feature type="signal peptide" evidence="1">
    <location>
        <begin position="1"/>
        <end position="19"/>
    </location>
</feature>
<comment type="caution">
    <text evidence="2">The sequence shown here is derived from an EMBL/GenBank/DDBJ whole genome shotgun (WGS) entry which is preliminary data.</text>
</comment>
<dbReference type="EMBL" id="SOEO01000001">
    <property type="protein sequence ID" value="TDX87287.1"/>
    <property type="molecule type" value="Genomic_DNA"/>
</dbReference>
<dbReference type="OrthoDB" id="697275at2"/>
<evidence type="ECO:0008006" key="4">
    <source>
        <dbReference type="Google" id="ProtNLM"/>
    </source>
</evidence>
<protein>
    <recommendedName>
        <fullName evidence="4">WG repeat protein</fullName>
    </recommendedName>
</protein>
<evidence type="ECO:0000256" key="1">
    <source>
        <dbReference type="SAM" id="SignalP"/>
    </source>
</evidence>
<sequence length="132" mass="14881">MKTPILILLLLCLCTTTNAQNGKNCYRVYADSSSGTELFGYRNTKGKTVLKPAYLATYTESFCQMAIVFTQKHQWLGINAQGKVILVPFIFDNGPDYVQEGLFRFVENQKNGFCQPKRTKNNTGTIQLRNAV</sequence>
<keyword evidence="3" id="KW-1185">Reference proteome</keyword>
<dbReference type="AlphaFoldDB" id="A0A4R8IB64"/>
<feature type="chain" id="PRO_5020228503" description="WG repeat protein" evidence="1">
    <location>
        <begin position="20"/>
        <end position="132"/>
    </location>
</feature>
<reference evidence="2 3" key="1">
    <citation type="submission" date="2019-03" db="EMBL/GenBank/DDBJ databases">
        <title>Genomic Encyclopedia of Type Strains, Phase III (KMG-III): the genomes of soil and plant-associated and newly described type strains.</title>
        <authorList>
            <person name="Whitman W."/>
        </authorList>
    </citation>
    <scope>NUCLEOTIDE SEQUENCE [LARGE SCALE GENOMIC DNA]</scope>
    <source>
        <strain evidence="2 3">CGMCC 1.12802</strain>
    </source>
</reference>
<evidence type="ECO:0000313" key="3">
    <source>
        <dbReference type="Proteomes" id="UP000295313"/>
    </source>
</evidence>
<proteinExistence type="predicted"/>
<name>A0A4R8IB64_9FLAO</name>
<organism evidence="2 3">
    <name type="scientific">Epilithonimonas xixisoli</name>
    <dbReference type="NCBI Taxonomy" id="1476462"/>
    <lineage>
        <taxon>Bacteria</taxon>
        <taxon>Pseudomonadati</taxon>
        <taxon>Bacteroidota</taxon>
        <taxon>Flavobacteriia</taxon>
        <taxon>Flavobacteriales</taxon>
        <taxon>Weeksellaceae</taxon>
        <taxon>Chryseobacterium group</taxon>
        <taxon>Epilithonimonas</taxon>
    </lineage>
</organism>
<keyword evidence="1" id="KW-0732">Signal</keyword>
<dbReference type="Proteomes" id="UP000295313">
    <property type="component" value="Unassembled WGS sequence"/>
</dbReference>
<gene>
    <name evidence="2" type="ORF">B0I22_1475</name>
</gene>
<accession>A0A4R8IB64</accession>
<dbReference type="RefSeq" id="WP_133943898.1">
    <property type="nucleotide sequence ID" value="NZ_SOEO01000001.1"/>
</dbReference>
<evidence type="ECO:0000313" key="2">
    <source>
        <dbReference type="EMBL" id="TDX87287.1"/>
    </source>
</evidence>